<dbReference type="PANTHER" id="PTHR30055:SF151">
    <property type="entry name" value="TRANSCRIPTIONAL REGULATORY PROTEIN"/>
    <property type="match status" value="1"/>
</dbReference>
<dbReference type="Pfam" id="PF00440">
    <property type="entry name" value="TetR_N"/>
    <property type="match status" value="1"/>
</dbReference>
<name>A0ABS5KRS0_9ACTN</name>
<dbReference type="InterPro" id="IPR001647">
    <property type="entry name" value="HTH_TetR"/>
</dbReference>
<dbReference type="InterPro" id="IPR004111">
    <property type="entry name" value="Repressor_TetR_C"/>
</dbReference>
<evidence type="ECO:0000313" key="6">
    <source>
        <dbReference type="EMBL" id="MBS2548738.1"/>
    </source>
</evidence>
<dbReference type="InterPro" id="IPR009057">
    <property type="entry name" value="Homeodomain-like_sf"/>
</dbReference>
<keyword evidence="1" id="KW-0805">Transcription regulation</keyword>
<evidence type="ECO:0000256" key="2">
    <source>
        <dbReference type="ARBA" id="ARBA00023125"/>
    </source>
</evidence>
<dbReference type="SUPFAM" id="SSF48498">
    <property type="entry name" value="Tetracyclin repressor-like, C-terminal domain"/>
    <property type="match status" value="1"/>
</dbReference>
<dbReference type="InterPro" id="IPR050109">
    <property type="entry name" value="HTH-type_TetR-like_transc_reg"/>
</dbReference>
<evidence type="ECO:0000256" key="3">
    <source>
        <dbReference type="ARBA" id="ARBA00023163"/>
    </source>
</evidence>
<feature type="domain" description="HTH tetR-type" evidence="4">
    <location>
        <begin position="53"/>
        <end position="95"/>
    </location>
</feature>
<gene>
    <name evidence="6" type="ORF">KGQ19_17875</name>
</gene>
<dbReference type="RefSeq" id="WP_212010318.1">
    <property type="nucleotide sequence ID" value="NZ_JAAFYZ010000055.1"/>
</dbReference>
<proteinExistence type="predicted"/>
<dbReference type="Gene3D" id="1.10.10.60">
    <property type="entry name" value="Homeodomain-like"/>
    <property type="match status" value="1"/>
</dbReference>
<reference evidence="6 7" key="1">
    <citation type="submission" date="2020-02" db="EMBL/GenBank/DDBJ databases">
        <title>Acidophilic actinobacteria isolated from forest soil.</title>
        <authorList>
            <person name="Golinska P."/>
        </authorList>
    </citation>
    <scope>NUCLEOTIDE SEQUENCE [LARGE SCALE GENOMIC DNA]</scope>
    <source>
        <strain evidence="6 7">NL8</strain>
    </source>
</reference>
<accession>A0ABS5KRS0</accession>
<dbReference type="Pfam" id="PF02909">
    <property type="entry name" value="TetR_C_1"/>
    <property type="match status" value="1"/>
</dbReference>
<organism evidence="6 7">
    <name type="scientific">Catenulispora pinistramenti</name>
    <dbReference type="NCBI Taxonomy" id="2705254"/>
    <lineage>
        <taxon>Bacteria</taxon>
        <taxon>Bacillati</taxon>
        <taxon>Actinomycetota</taxon>
        <taxon>Actinomycetes</taxon>
        <taxon>Catenulisporales</taxon>
        <taxon>Catenulisporaceae</taxon>
        <taxon>Catenulispora</taxon>
    </lineage>
</organism>
<dbReference type="Proteomes" id="UP000730482">
    <property type="component" value="Unassembled WGS sequence"/>
</dbReference>
<keyword evidence="7" id="KW-1185">Reference proteome</keyword>
<evidence type="ECO:0000259" key="5">
    <source>
        <dbReference type="Pfam" id="PF02909"/>
    </source>
</evidence>
<evidence type="ECO:0000256" key="1">
    <source>
        <dbReference type="ARBA" id="ARBA00023015"/>
    </source>
</evidence>
<dbReference type="SUPFAM" id="SSF46689">
    <property type="entry name" value="Homeodomain-like"/>
    <property type="match status" value="1"/>
</dbReference>
<evidence type="ECO:0000259" key="4">
    <source>
        <dbReference type="Pfam" id="PF00440"/>
    </source>
</evidence>
<dbReference type="PANTHER" id="PTHR30055">
    <property type="entry name" value="HTH-TYPE TRANSCRIPTIONAL REGULATOR RUTR"/>
    <property type="match status" value="1"/>
</dbReference>
<comment type="caution">
    <text evidence="6">The sequence shown here is derived from an EMBL/GenBank/DDBJ whole genome shotgun (WGS) entry which is preliminary data.</text>
</comment>
<sequence length="259" mass="27240">MGAAGNEIEIGKKDTAAEAGGDTLAAALELLWSERPAPKRGPKPALTLETIARAGMGLADADGLAAVTMQNVAAALGYTKMALYRYVPGKVELVALMTDIGFGAPPALPSGTEGWRPSLELWARRLFERFVAHPWTLEATVGIRPLGPNEVAWLEQAVQSLAGTGLPGAEKFDVAATLAGHVRATAQQSVGGDGKPEQAFHATVGLILDRHQDRYPALSAAFAEVAAHGGQDQALEFGLGRILDGVDLHIAATRERPRR</sequence>
<protein>
    <submittedName>
        <fullName evidence="6">TetR/AcrR family transcriptional regulator C-terminal domain-containing protein</fullName>
    </submittedName>
</protein>
<keyword evidence="2" id="KW-0238">DNA-binding</keyword>
<keyword evidence="3" id="KW-0804">Transcription</keyword>
<evidence type="ECO:0000313" key="7">
    <source>
        <dbReference type="Proteomes" id="UP000730482"/>
    </source>
</evidence>
<dbReference type="InterPro" id="IPR036271">
    <property type="entry name" value="Tet_transcr_reg_TetR-rel_C_sf"/>
</dbReference>
<dbReference type="Gene3D" id="1.10.357.10">
    <property type="entry name" value="Tetracycline Repressor, domain 2"/>
    <property type="match status" value="1"/>
</dbReference>
<dbReference type="EMBL" id="JAAFYZ010000055">
    <property type="protein sequence ID" value="MBS2548738.1"/>
    <property type="molecule type" value="Genomic_DNA"/>
</dbReference>
<feature type="domain" description="Tetracycline repressor TetR C-terminal" evidence="5">
    <location>
        <begin position="111"/>
        <end position="247"/>
    </location>
</feature>